<evidence type="ECO:0008006" key="3">
    <source>
        <dbReference type="Google" id="ProtNLM"/>
    </source>
</evidence>
<proteinExistence type="predicted"/>
<sequence length="163" mass="17752">MLETELSVSDYLKALAALHGAQAALEGAITAGLAEHGTAYDFRPRLPDLEQELAFWQRSPLPLRIALELPVANHPATLIGLLYVAEGSRLGGELIAQRLMKSLPSNLSQGFFREGKAQETWANYCRHAETNCRTTDYPRAASAALAAFSAYLNHLDDCLAQLA</sequence>
<dbReference type="EMBL" id="AP019782">
    <property type="protein sequence ID" value="BBL70881.1"/>
    <property type="molecule type" value="Genomic_DNA"/>
</dbReference>
<keyword evidence="2" id="KW-1185">Reference proteome</keyword>
<dbReference type="KEGG" id="moz:MoryE10_14870"/>
<protein>
    <recommendedName>
        <fullName evidence="3">Heme oxygenase</fullName>
    </recommendedName>
</protein>
<dbReference type="Proteomes" id="UP000824988">
    <property type="component" value="Chromosome"/>
</dbReference>
<evidence type="ECO:0000313" key="1">
    <source>
        <dbReference type="EMBL" id="BBL70881.1"/>
    </source>
</evidence>
<reference evidence="1" key="1">
    <citation type="submission" date="2019-06" db="EMBL/GenBank/DDBJ databases">
        <title>Complete genome sequence of Methylogaea oryzae strain JCM16910.</title>
        <authorList>
            <person name="Asakawa S."/>
        </authorList>
    </citation>
    <scope>NUCLEOTIDE SEQUENCE</scope>
    <source>
        <strain evidence="1">E10</strain>
    </source>
</reference>
<evidence type="ECO:0000313" key="2">
    <source>
        <dbReference type="Proteomes" id="UP000824988"/>
    </source>
</evidence>
<accession>A0A8D4VNJ2</accession>
<gene>
    <name evidence="1" type="ORF">MoryE10_14870</name>
</gene>
<name>A0A8D4VNJ2_9GAMM</name>
<organism evidence="1 2">
    <name type="scientific">Methylogaea oryzae</name>
    <dbReference type="NCBI Taxonomy" id="1295382"/>
    <lineage>
        <taxon>Bacteria</taxon>
        <taxon>Pseudomonadati</taxon>
        <taxon>Pseudomonadota</taxon>
        <taxon>Gammaproteobacteria</taxon>
        <taxon>Methylococcales</taxon>
        <taxon>Methylococcaceae</taxon>
        <taxon>Methylogaea</taxon>
    </lineage>
</organism>
<dbReference type="AlphaFoldDB" id="A0A8D4VNJ2"/>